<feature type="domain" description="OmpA-like" evidence="4">
    <location>
        <begin position="425"/>
        <end position="546"/>
    </location>
</feature>
<dbReference type="Pfam" id="PF00691">
    <property type="entry name" value="OmpA"/>
    <property type="match status" value="1"/>
</dbReference>
<dbReference type="InterPro" id="IPR050330">
    <property type="entry name" value="Bact_OuterMem_StrucFunc"/>
</dbReference>
<dbReference type="NCBIfam" id="TIGR03350">
    <property type="entry name" value="type_VI_ompA"/>
    <property type="match status" value="1"/>
</dbReference>
<dbReference type="Pfam" id="PF09850">
    <property type="entry name" value="DotU"/>
    <property type="match status" value="1"/>
</dbReference>
<reference evidence="5 6" key="1">
    <citation type="submission" date="2023-09" db="EMBL/GenBank/DDBJ databases">
        <authorList>
            <person name="Rey-Velasco X."/>
        </authorList>
    </citation>
    <scope>NUCLEOTIDE SEQUENCE [LARGE SCALE GENOMIC DNA]</scope>
    <source>
        <strain evidence="5 6">F158</strain>
    </source>
</reference>
<feature type="region of interest" description="Disordered" evidence="2">
    <location>
        <begin position="1"/>
        <end position="114"/>
    </location>
</feature>
<evidence type="ECO:0000259" key="4">
    <source>
        <dbReference type="PROSITE" id="PS51123"/>
    </source>
</evidence>
<feature type="transmembrane region" description="Helical" evidence="3">
    <location>
        <begin position="339"/>
        <end position="359"/>
    </location>
</feature>
<protein>
    <submittedName>
        <fullName evidence="5">Type VI secretion system protein TssL, long form</fullName>
    </submittedName>
</protein>
<evidence type="ECO:0000256" key="2">
    <source>
        <dbReference type="SAM" id="MobiDB-lite"/>
    </source>
</evidence>
<dbReference type="CDD" id="cd07185">
    <property type="entry name" value="OmpA_C-like"/>
    <property type="match status" value="1"/>
</dbReference>
<feature type="region of interest" description="Disordered" evidence="2">
    <location>
        <begin position="515"/>
        <end position="548"/>
    </location>
</feature>
<dbReference type="PROSITE" id="PS51123">
    <property type="entry name" value="OMPA_2"/>
    <property type="match status" value="1"/>
</dbReference>
<feature type="compositionally biased region" description="Gly residues" evidence="2">
    <location>
        <begin position="65"/>
        <end position="85"/>
    </location>
</feature>
<proteinExistence type="predicted"/>
<organism evidence="5 6">
    <name type="scientific">Tropicimonas omnivorans</name>
    <dbReference type="NCBI Taxonomy" id="3075590"/>
    <lineage>
        <taxon>Bacteria</taxon>
        <taxon>Pseudomonadati</taxon>
        <taxon>Pseudomonadota</taxon>
        <taxon>Alphaproteobacteria</taxon>
        <taxon>Rhodobacterales</taxon>
        <taxon>Roseobacteraceae</taxon>
        <taxon>Tropicimonas</taxon>
    </lineage>
</organism>
<evidence type="ECO:0000313" key="5">
    <source>
        <dbReference type="EMBL" id="MDT0681949.1"/>
    </source>
</evidence>
<dbReference type="NCBIfam" id="NF038228">
    <property type="entry name" value="IcmH_DotU_IVB"/>
    <property type="match status" value="1"/>
</dbReference>
<name>A0ABU3DE23_9RHOB</name>
<evidence type="ECO:0000256" key="1">
    <source>
        <dbReference type="PROSITE-ProRule" id="PRU00473"/>
    </source>
</evidence>
<dbReference type="RefSeq" id="WP_311689698.1">
    <property type="nucleotide sequence ID" value="NZ_JAVRHL010000001.1"/>
</dbReference>
<feature type="compositionally biased region" description="Gly residues" evidence="2">
    <location>
        <begin position="92"/>
        <end position="101"/>
    </location>
</feature>
<sequence>MTDKKDPGKTVIRPMPGGGFGQGDAKSPPAGGAQKTVIGGMPPAGAPPAAGSQKTVIGGVPPASGFGGGFGGPPPGQGGGGGFGGPSADDVWGGGGGGGTGAHPPGDPNAWMGAKPKDEGFFPDVRKPEPHIQRQPTRKISLDKALSAKTSGHSSEANPITAAAASLLILFGRLRSGVVDMHALPLMQHVTEEIEGFERRVLDAGVDPQDAMVAKYCLCGTADDIVQNLPGTDKATWLQYSMVARFFNKRTSGVGFFQEVDKALQNPAHKYNLLELMLVCLQLGFEGQYRGQPGGDVQLQNVKRGIYEALRRVKPRGDDDISPRWKPVEMLRKSKFGGVPVWVIAIIAAALLTAAYFAMRLMLVDEGNALATRMTSLHPPEMITINRDTAVEAYVPPPPPVEENGQFERITEALAGDPVEVSRTGDFIVLDVNNAVLFDSGKAEVKAEFVPLAEKIAAALDEEPGPVRIIGHTDNVPMSGTGRYKNNFELSVARANGVAGMMTPLFTDATRVEVDGRGEDEPRSDNATPEGRAANRRVEIMIQREDTL</sequence>
<dbReference type="InterPro" id="IPR017732">
    <property type="entry name" value="T4/T6SS_DotU"/>
</dbReference>
<keyword evidence="1 3" id="KW-0472">Membrane</keyword>
<comment type="caution">
    <text evidence="5">The sequence shown here is derived from an EMBL/GenBank/DDBJ whole genome shotgun (WGS) entry which is preliminary data.</text>
</comment>
<evidence type="ECO:0000313" key="6">
    <source>
        <dbReference type="Proteomes" id="UP001265259"/>
    </source>
</evidence>
<accession>A0ABU3DE23</accession>
<evidence type="ECO:0000256" key="3">
    <source>
        <dbReference type="SAM" id="Phobius"/>
    </source>
</evidence>
<dbReference type="PANTHER" id="PTHR30329:SF19">
    <property type="entry name" value="OUTER MEMBRANE PROTEIN, OMPA FAMILY"/>
    <property type="match status" value="1"/>
</dbReference>
<keyword evidence="6" id="KW-1185">Reference proteome</keyword>
<feature type="compositionally biased region" description="Low complexity" evidence="2">
    <location>
        <begin position="39"/>
        <end position="51"/>
    </location>
</feature>
<dbReference type="Gene3D" id="1.25.40.590">
    <property type="entry name" value="Type IV / VI secretion system, DotU"/>
    <property type="match status" value="1"/>
</dbReference>
<dbReference type="NCBIfam" id="TIGR03349">
    <property type="entry name" value="IV_VI_DotU"/>
    <property type="match status" value="1"/>
</dbReference>
<keyword evidence="3" id="KW-1133">Transmembrane helix</keyword>
<keyword evidence="3" id="KW-0812">Transmembrane</keyword>
<dbReference type="InterPro" id="IPR036737">
    <property type="entry name" value="OmpA-like_sf"/>
</dbReference>
<dbReference type="Gene3D" id="3.30.1330.60">
    <property type="entry name" value="OmpA-like domain"/>
    <property type="match status" value="1"/>
</dbReference>
<dbReference type="InterPro" id="IPR038522">
    <property type="entry name" value="T4/T6SS_DotU_sf"/>
</dbReference>
<dbReference type="Proteomes" id="UP001265259">
    <property type="component" value="Unassembled WGS sequence"/>
</dbReference>
<dbReference type="PANTHER" id="PTHR30329">
    <property type="entry name" value="STATOR ELEMENT OF FLAGELLAR MOTOR COMPLEX"/>
    <property type="match status" value="1"/>
</dbReference>
<dbReference type="SUPFAM" id="SSF103088">
    <property type="entry name" value="OmpA-like"/>
    <property type="match status" value="1"/>
</dbReference>
<dbReference type="InterPro" id="IPR006665">
    <property type="entry name" value="OmpA-like"/>
</dbReference>
<gene>
    <name evidence="5" type="primary">tssL</name>
    <name evidence="5" type="ORF">RM543_04565</name>
</gene>
<feature type="compositionally biased region" description="Basic and acidic residues" evidence="2">
    <location>
        <begin position="536"/>
        <end position="548"/>
    </location>
</feature>
<dbReference type="EMBL" id="JAVRHL010000001">
    <property type="protein sequence ID" value="MDT0681949.1"/>
    <property type="molecule type" value="Genomic_DNA"/>
</dbReference>
<dbReference type="InterPro" id="IPR017733">
    <property type="entry name" value="OmpA-like_dom_proteobacteria"/>
</dbReference>
<feature type="compositionally biased region" description="Basic and acidic residues" evidence="2">
    <location>
        <begin position="515"/>
        <end position="524"/>
    </location>
</feature>